<evidence type="ECO:0000256" key="15">
    <source>
        <dbReference type="ARBA" id="ARBA00030800"/>
    </source>
</evidence>
<comment type="caution">
    <text evidence="19">The sequence shown here is derived from an EMBL/GenBank/DDBJ whole genome shotgun (WGS) entry which is preliminary data.</text>
</comment>
<dbReference type="InterPro" id="IPR005467">
    <property type="entry name" value="His_kinase_dom"/>
</dbReference>
<dbReference type="GO" id="GO:0016020">
    <property type="term" value="C:membrane"/>
    <property type="evidence" value="ECO:0007669"/>
    <property type="project" value="InterPro"/>
</dbReference>
<keyword evidence="17" id="KW-0812">Transmembrane</keyword>
<dbReference type="PRINTS" id="PR00344">
    <property type="entry name" value="BCTRLSENSOR"/>
</dbReference>
<evidence type="ECO:0000256" key="7">
    <source>
        <dbReference type="ARBA" id="ARBA00022490"/>
    </source>
</evidence>
<dbReference type="EC" id="2.7.13.3" evidence="4"/>
<keyword evidence="17" id="KW-0472">Membrane</keyword>
<dbReference type="InterPro" id="IPR011712">
    <property type="entry name" value="Sig_transdc_His_kin_sub3_dim/P"/>
</dbReference>
<evidence type="ECO:0000256" key="4">
    <source>
        <dbReference type="ARBA" id="ARBA00012438"/>
    </source>
</evidence>
<comment type="subcellular location">
    <subcellularLocation>
        <location evidence="3">Cytoplasm</location>
    </subcellularLocation>
</comment>
<gene>
    <name evidence="19" type="ORF">GCM10011519_05650</name>
</gene>
<evidence type="ECO:0000256" key="3">
    <source>
        <dbReference type="ARBA" id="ARBA00004496"/>
    </source>
</evidence>
<evidence type="ECO:0000256" key="14">
    <source>
        <dbReference type="ARBA" id="ARBA00024827"/>
    </source>
</evidence>
<keyword evidence="7" id="KW-0963">Cytoplasm</keyword>
<keyword evidence="17" id="KW-1133">Transmembrane helix</keyword>
<feature type="transmembrane region" description="Helical" evidence="17">
    <location>
        <begin position="321"/>
        <end position="348"/>
    </location>
</feature>
<dbReference type="CDD" id="cd16917">
    <property type="entry name" value="HATPase_UhpB-NarQ-NarX-like"/>
    <property type="match status" value="1"/>
</dbReference>
<evidence type="ECO:0000256" key="1">
    <source>
        <dbReference type="ARBA" id="ARBA00000085"/>
    </source>
</evidence>
<dbReference type="InterPro" id="IPR036890">
    <property type="entry name" value="HATPase_C_sf"/>
</dbReference>
<dbReference type="Proteomes" id="UP000649179">
    <property type="component" value="Unassembled WGS sequence"/>
</dbReference>
<dbReference type="GO" id="GO:0046983">
    <property type="term" value="F:protein dimerization activity"/>
    <property type="evidence" value="ECO:0007669"/>
    <property type="project" value="InterPro"/>
</dbReference>
<dbReference type="GO" id="GO:0000155">
    <property type="term" value="F:phosphorelay sensor kinase activity"/>
    <property type="evidence" value="ECO:0007669"/>
    <property type="project" value="InterPro"/>
</dbReference>
<keyword evidence="6" id="KW-0004">4Fe-4S</keyword>
<name>A0A917EYT6_9ACTN</name>
<evidence type="ECO:0000256" key="17">
    <source>
        <dbReference type="SAM" id="Phobius"/>
    </source>
</evidence>
<feature type="region of interest" description="Disordered" evidence="16">
    <location>
        <begin position="570"/>
        <end position="597"/>
    </location>
</feature>
<evidence type="ECO:0000256" key="13">
    <source>
        <dbReference type="ARBA" id="ARBA00023014"/>
    </source>
</evidence>
<evidence type="ECO:0000256" key="5">
    <source>
        <dbReference type="ARBA" id="ARBA00017322"/>
    </source>
</evidence>
<dbReference type="InterPro" id="IPR004358">
    <property type="entry name" value="Sig_transdc_His_kin-like_C"/>
</dbReference>
<evidence type="ECO:0000256" key="11">
    <source>
        <dbReference type="ARBA" id="ARBA00023004"/>
    </source>
</evidence>
<keyword evidence="13" id="KW-0411">Iron-sulfur</keyword>
<evidence type="ECO:0000256" key="2">
    <source>
        <dbReference type="ARBA" id="ARBA00001966"/>
    </source>
</evidence>
<comment type="function">
    <text evidence="14">Member of the two-component regulatory system NreB/NreC involved in the control of dissimilatory nitrate/nitrite reduction in response to oxygen. NreB functions as a direct oxygen sensor histidine kinase which is autophosphorylated, in the absence of oxygen, probably at the conserved histidine residue, and transfers its phosphate group probably to a conserved aspartate residue of NreC. NreB/NreC activates the expression of the nitrate (narGHJI) and nitrite (nir) reductase operons, as well as the putative nitrate transporter gene narT.</text>
</comment>
<keyword evidence="12" id="KW-0902">Two-component regulatory system</keyword>
<evidence type="ECO:0000256" key="16">
    <source>
        <dbReference type="SAM" id="MobiDB-lite"/>
    </source>
</evidence>
<evidence type="ECO:0000256" key="9">
    <source>
        <dbReference type="ARBA" id="ARBA00022723"/>
    </source>
</evidence>
<dbReference type="Gene3D" id="3.30.565.10">
    <property type="entry name" value="Histidine kinase-like ATPase, C-terminal domain"/>
    <property type="match status" value="1"/>
</dbReference>
<feature type="transmembrane region" description="Helical" evidence="17">
    <location>
        <begin position="147"/>
        <end position="169"/>
    </location>
</feature>
<dbReference type="EMBL" id="BMKQ01000001">
    <property type="protein sequence ID" value="GGF35082.1"/>
    <property type="molecule type" value="Genomic_DNA"/>
</dbReference>
<keyword evidence="10" id="KW-0418">Kinase</keyword>
<evidence type="ECO:0000256" key="6">
    <source>
        <dbReference type="ARBA" id="ARBA00022485"/>
    </source>
</evidence>
<reference evidence="19" key="1">
    <citation type="journal article" date="2014" name="Int. J. Syst. Evol. Microbiol.">
        <title>Complete genome sequence of Corynebacterium casei LMG S-19264T (=DSM 44701T), isolated from a smear-ripened cheese.</title>
        <authorList>
            <consortium name="US DOE Joint Genome Institute (JGI-PGF)"/>
            <person name="Walter F."/>
            <person name="Albersmeier A."/>
            <person name="Kalinowski J."/>
            <person name="Ruckert C."/>
        </authorList>
    </citation>
    <scope>NUCLEOTIDE SEQUENCE</scope>
    <source>
        <strain evidence="19">CGMCC 1.16067</strain>
    </source>
</reference>
<comment type="catalytic activity">
    <reaction evidence="1">
        <text>ATP + protein L-histidine = ADP + protein N-phospho-L-histidine.</text>
        <dbReference type="EC" id="2.7.13.3"/>
    </reaction>
</comment>
<evidence type="ECO:0000256" key="12">
    <source>
        <dbReference type="ARBA" id="ARBA00023012"/>
    </source>
</evidence>
<comment type="cofactor">
    <cofactor evidence="2">
        <name>[4Fe-4S] cluster</name>
        <dbReference type="ChEBI" id="CHEBI:49883"/>
    </cofactor>
</comment>
<evidence type="ECO:0000313" key="20">
    <source>
        <dbReference type="Proteomes" id="UP000649179"/>
    </source>
</evidence>
<dbReference type="Pfam" id="PF07730">
    <property type="entry name" value="HisKA_3"/>
    <property type="match status" value="1"/>
</dbReference>
<sequence>MQPPLRRPDPPGCKTTWFTPVTPSVGTTMVAARVTPSVGTTTVAARVTPSLGTTTVAARVTPSLGTTTVVERRRGPRDRVTLVGTVVELPVTTTAVTTGARVDTDQTTEVTTPASPTVNQAHSARWRVLVAPGDDTASDPPLRVRRLVLQLAAGVIVALLVVTLGGSLASRRLAERESVNDAAAMADVLAEAVVQPSLTDALLDGDPAAVARFDRLVRTRVLGDGVVRLKIWSPEGSIVYSDQPDLIGRRFGLEEDERAVLDTPRTEAEISGLSRPENELDRRIGARLVEVYRPVWTAAGREALFEIYTPYNQVNRRTGQLWRGFAGVTVSTLLLFVVLVIPVVVHLLRRVRRSQQQRVVLLQRAVDASSAERRRIAGTLHDGPVQDLAATSFAVAGATARAQRSGQTALAKDLQQVSASVRTSIRAVRSLLVDIYPPSLARSGLAAALGDLTQSVRADDFKVALRLEQAAVDQLSTRQQRLVFRVAQETLRNAAKHAAPCSAHLTLARSGTGVVLEVSDTGPGFDLDRQRWSREPGHLGLQLLTDLVSGSGGTLAIATAPGAGTRWSLRLPEDVRAGDTDDDGDVESDPSSTGGDR</sequence>
<dbReference type="PANTHER" id="PTHR24421">
    <property type="entry name" value="NITRATE/NITRITE SENSOR PROTEIN NARX-RELATED"/>
    <property type="match status" value="1"/>
</dbReference>
<dbReference type="Gene3D" id="1.20.5.1930">
    <property type="match status" value="1"/>
</dbReference>
<keyword evidence="9" id="KW-0479">Metal-binding</keyword>
<dbReference type="GO" id="GO:0051539">
    <property type="term" value="F:4 iron, 4 sulfur cluster binding"/>
    <property type="evidence" value="ECO:0007669"/>
    <property type="project" value="UniProtKB-KW"/>
</dbReference>
<protein>
    <recommendedName>
        <fullName evidence="5">Oxygen sensor histidine kinase NreB</fullName>
        <ecNumber evidence="4">2.7.13.3</ecNumber>
    </recommendedName>
    <alternativeName>
        <fullName evidence="15">Nitrogen regulation protein B</fullName>
    </alternativeName>
</protein>
<keyword evidence="8" id="KW-0808">Transferase</keyword>
<accession>A0A917EYT6</accession>
<keyword evidence="20" id="KW-1185">Reference proteome</keyword>
<evidence type="ECO:0000259" key="18">
    <source>
        <dbReference type="PROSITE" id="PS50109"/>
    </source>
</evidence>
<evidence type="ECO:0000256" key="10">
    <source>
        <dbReference type="ARBA" id="ARBA00022777"/>
    </source>
</evidence>
<evidence type="ECO:0000256" key="8">
    <source>
        <dbReference type="ARBA" id="ARBA00022679"/>
    </source>
</evidence>
<keyword evidence="11" id="KW-0408">Iron</keyword>
<feature type="domain" description="Histidine kinase" evidence="18">
    <location>
        <begin position="485"/>
        <end position="575"/>
    </location>
</feature>
<dbReference type="Pfam" id="PF02518">
    <property type="entry name" value="HATPase_c"/>
    <property type="match status" value="1"/>
</dbReference>
<proteinExistence type="predicted"/>
<dbReference type="PROSITE" id="PS50109">
    <property type="entry name" value="HIS_KIN"/>
    <property type="match status" value="1"/>
</dbReference>
<dbReference type="GO" id="GO:0046872">
    <property type="term" value="F:metal ion binding"/>
    <property type="evidence" value="ECO:0007669"/>
    <property type="project" value="UniProtKB-KW"/>
</dbReference>
<dbReference type="InterPro" id="IPR050482">
    <property type="entry name" value="Sensor_HK_TwoCompSys"/>
</dbReference>
<dbReference type="GO" id="GO:0005737">
    <property type="term" value="C:cytoplasm"/>
    <property type="evidence" value="ECO:0007669"/>
    <property type="project" value="UniProtKB-SubCell"/>
</dbReference>
<reference evidence="19" key="2">
    <citation type="submission" date="2020-09" db="EMBL/GenBank/DDBJ databases">
        <authorList>
            <person name="Sun Q."/>
            <person name="Zhou Y."/>
        </authorList>
    </citation>
    <scope>NUCLEOTIDE SEQUENCE</scope>
    <source>
        <strain evidence="19">CGMCC 1.16067</strain>
    </source>
</reference>
<dbReference type="SUPFAM" id="SSF55874">
    <property type="entry name" value="ATPase domain of HSP90 chaperone/DNA topoisomerase II/histidine kinase"/>
    <property type="match status" value="1"/>
</dbReference>
<evidence type="ECO:0000313" key="19">
    <source>
        <dbReference type="EMBL" id="GGF35082.1"/>
    </source>
</evidence>
<dbReference type="AlphaFoldDB" id="A0A917EYT6"/>
<organism evidence="19 20">
    <name type="scientific">Marmoricola endophyticus</name>
    <dbReference type="NCBI Taxonomy" id="2040280"/>
    <lineage>
        <taxon>Bacteria</taxon>
        <taxon>Bacillati</taxon>
        <taxon>Actinomycetota</taxon>
        <taxon>Actinomycetes</taxon>
        <taxon>Propionibacteriales</taxon>
        <taxon>Nocardioidaceae</taxon>
        <taxon>Marmoricola</taxon>
    </lineage>
</organism>
<dbReference type="InterPro" id="IPR003594">
    <property type="entry name" value="HATPase_dom"/>
</dbReference>